<dbReference type="OrthoDB" id="10455268at2759"/>
<feature type="region of interest" description="Disordered" evidence="1">
    <location>
        <begin position="97"/>
        <end position="122"/>
    </location>
</feature>
<keyword evidence="3" id="KW-1185">Reference proteome</keyword>
<comment type="caution">
    <text evidence="2">The sequence shown here is derived from an EMBL/GenBank/DDBJ whole genome shotgun (WGS) entry which is preliminary data.</text>
</comment>
<sequence length="159" mass="17733">MRSQRLPNDQKNDIAKLDARQHEKGGKEVGMPGRSWRGNDNGSDGFGSRSRGPRRDRSCRARHSSLTHAAQLQLLAAMRPLPSFSLSLQRFADCRPHLEKARTKTRTKREPTPGPAPPNLASSAPRLQFSLFPKSRNSRSVLLFLAAMGVARNLIDRIL</sequence>
<protein>
    <submittedName>
        <fullName evidence="2">Uncharacterized protein</fullName>
    </submittedName>
</protein>
<proteinExistence type="predicted"/>
<evidence type="ECO:0000313" key="2">
    <source>
        <dbReference type="EMBL" id="KXH48118.1"/>
    </source>
</evidence>
<accession>A0A135TJ54</accession>
<name>A0A135TJ54_9PEZI</name>
<feature type="compositionally biased region" description="Basic and acidic residues" evidence="1">
    <location>
        <begin position="8"/>
        <end position="27"/>
    </location>
</feature>
<feature type="region of interest" description="Disordered" evidence="1">
    <location>
        <begin position="1"/>
        <end position="65"/>
    </location>
</feature>
<gene>
    <name evidence="2" type="ORF">CSAL01_10967</name>
</gene>
<evidence type="ECO:0000256" key="1">
    <source>
        <dbReference type="SAM" id="MobiDB-lite"/>
    </source>
</evidence>
<dbReference type="EMBL" id="JFFI01001958">
    <property type="protein sequence ID" value="KXH48118.1"/>
    <property type="molecule type" value="Genomic_DNA"/>
</dbReference>
<evidence type="ECO:0000313" key="3">
    <source>
        <dbReference type="Proteomes" id="UP000070121"/>
    </source>
</evidence>
<organism evidence="2 3">
    <name type="scientific">Colletotrichum salicis</name>
    <dbReference type="NCBI Taxonomy" id="1209931"/>
    <lineage>
        <taxon>Eukaryota</taxon>
        <taxon>Fungi</taxon>
        <taxon>Dikarya</taxon>
        <taxon>Ascomycota</taxon>
        <taxon>Pezizomycotina</taxon>
        <taxon>Sordariomycetes</taxon>
        <taxon>Hypocreomycetidae</taxon>
        <taxon>Glomerellales</taxon>
        <taxon>Glomerellaceae</taxon>
        <taxon>Colletotrichum</taxon>
        <taxon>Colletotrichum acutatum species complex</taxon>
    </lineage>
</organism>
<feature type="compositionally biased region" description="Low complexity" evidence="1">
    <location>
        <begin position="38"/>
        <end position="50"/>
    </location>
</feature>
<reference evidence="2 3" key="1">
    <citation type="submission" date="2014-02" db="EMBL/GenBank/DDBJ databases">
        <title>The genome sequence of Colletotrichum salicis CBS 607.94.</title>
        <authorList>
            <person name="Baroncelli R."/>
            <person name="Thon M.R."/>
        </authorList>
    </citation>
    <scope>NUCLEOTIDE SEQUENCE [LARGE SCALE GENOMIC DNA]</scope>
    <source>
        <strain evidence="2 3">CBS 607.94</strain>
    </source>
</reference>
<dbReference type="AlphaFoldDB" id="A0A135TJ54"/>
<dbReference type="Proteomes" id="UP000070121">
    <property type="component" value="Unassembled WGS sequence"/>
</dbReference>